<dbReference type="InterPro" id="IPR000477">
    <property type="entry name" value="RT_dom"/>
</dbReference>
<evidence type="ECO:0000313" key="4">
    <source>
        <dbReference type="EMBL" id="PKU32217.1"/>
    </source>
</evidence>
<accession>A0A2I0TEK4</accession>
<feature type="region of interest" description="Disordered" evidence="2">
    <location>
        <begin position="216"/>
        <end position="236"/>
    </location>
</feature>
<dbReference type="Proteomes" id="UP000233556">
    <property type="component" value="Unassembled WGS sequence"/>
</dbReference>
<dbReference type="AlphaFoldDB" id="A0A2I0TEK4"/>
<dbReference type="PROSITE" id="PS50878">
    <property type="entry name" value="RT_POL"/>
    <property type="match status" value="1"/>
</dbReference>
<proteinExistence type="predicted"/>
<gene>
    <name evidence="4" type="ORF">llap_17479</name>
</gene>
<feature type="region of interest" description="Disordered" evidence="2">
    <location>
        <begin position="77"/>
        <end position="96"/>
    </location>
</feature>
<evidence type="ECO:0000313" key="5">
    <source>
        <dbReference type="Proteomes" id="UP000233556"/>
    </source>
</evidence>
<dbReference type="PANTHER" id="PTHR33332">
    <property type="entry name" value="REVERSE TRANSCRIPTASE DOMAIN-CONTAINING PROTEIN"/>
    <property type="match status" value="1"/>
</dbReference>
<dbReference type="OrthoDB" id="416454at2759"/>
<name>A0A2I0TEK4_LIMLA</name>
<organism evidence="4 5">
    <name type="scientific">Limosa lapponica baueri</name>
    <dbReference type="NCBI Taxonomy" id="1758121"/>
    <lineage>
        <taxon>Eukaryota</taxon>
        <taxon>Metazoa</taxon>
        <taxon>Chordata</taxon>
        <taxon>Craniata</taxon>
        <taxon>Vertebrata</taxon>
        <taxon>Euteleostomi</taxon>
        <taxon>Archelosauria</taxon>
        <taxon>Archosauria</taxon>
        <taxon>Dinosauria</taxon>
        <taxon>Saurischia</taxon>
        <taxon>Theropoda</taxon>
        <taxon>Coelurosauria</taxon>
        <taxon>Aves</taxon>
        <taxon>Neognathae</taxon>
        <taxon>Neoaves</taxon>
        <taxon>Charadriiformes</taxon>
        <taxon>Scolopacidae</taxon>
        <taxon>Limosa</taxon>
    </lineage>
</organism>
<feature type="compositionally biased region" description="Basic and acidic residues" evidence="2">
    <location>
        <begin position="223"/>
        <end position="236"/>
    </location>
</feature>
<keyword evidence="5" id="KW-1185">Reference proteome</keyword>
<feature type="coiled-coil region" evidence="1">
    <location>
        <begin position="123"/>
        <end position="150"/>
    </location>
</feature>
<reference evidence="5" key="2">
    <citation type="submission" date="2017-12" db="EMBL/GenBank/DDBJ databases">
        <title>Genome sequence of the Bar-tailed Godwit (Limosa lapponica baueri).</title>
        <authorList>
            <person name="Lima N.C.B."/>
            <person name="Parody-Merino A.M."/>
            <person name="Battley P.F."/>
            <person name="Fidler A.E."/>
            <person name="Prosdocimi F."/>
        </authorList>
    </citation>
    <scope>NUCLEOTIDE SEQUENCE [LARGE SCALE GENOMIC DNA]</scope>
</reference>
<evidence type="ECO:0000256" key="2">
    <source>
        <dbReference type="SAM" id="MobiDB-lite"/>
    </source>
</evidence>
<evidence type="ECO:0000256" key="1">
    <source>
        <dbReference type="SAM" id="Coils"/>
    </source>
</evidence>
<keyword evidence="1" id="KW-0175">Coiled coil</keyword>
<sequence length="236" mass="26399">MSRWRSVTSGVPQGSILGPVLFNSFINDIHCGIEYTLSKFADDTKLSGALGMPEGRDAIQRDLDKLKKPQSWKQYSRSLGVSSPRRRPQTLPEAKDLNDDTLRNSVWVEASDVLEIIGRCLLVDALNHHMKELQEEVRRLHTIRENEQNIDRVFAETLQSQESKPYVARKDGQIETILKEMMDGNSQNGGGWKVITSGSTSKASSPLVLQLQNRYNALATGEEEPHSGKVSEPTKP</sequence>
<feature type="domain" description="Reverse transcriptase" evidence="3">
    <location>
        <begin position="1"/>
        <end position="121"/>
    </location>
</feature>
<protein>
    <recommendedName>
        <fullName evidence="3">Reverse transcriptase domain-containing protein</fullName>
    </recommendedName>
</protein>
<dbReference type="EMBL" id="KZ511636">
    <property type="protein sequence ID" value="PKU32217.1"/>
    <property type="molecule type" value="Genomic_DNA"/>
</dbReference>
<evidence type="ECO:0000259" key="3">
    <source>
        <dbReference type="PROSITE" id="PS50878"/>
    </source>
</evidence>
<reference evidence="5" key="1">
    <citation type="submission" date="2017-11" db="EMBL/GenBank/DDBJ databases">
        <authorList>
            <person name="Lima N.C."/>
            <person name="Parody-Merino A.M."/>
            <person name="Battley P.F."/>
            <person name="Fidler A.E."/>
            <person name="Prosdocimi F."/>
        </authorList>
    </citation>
    <scope>NUCLEOTIDE SEQUENCE [LARGE SCALE GENOMIC DNA]</scope>
</reference>